<dbReference type="AlphaFoldDB" id="A0A915EAS3"/>
<evidence type="ECO:0000313" key="2">
    <source>
        <dbReference type="Proteomes" id="UP000887574"/>
    </source>
</evidence>
<accession>A0A915EAS3</accession>
<dbReference type="GO" id="GO:0043295">
    <property type="term" value="F:glutathione binding"/>
    <property type="evidence" value="ECO:0007669"/>
    <property type="project" value="TreeGrafter"/>
</dbReference>
<dbReference type="Pfam" id="PF03917">
    <property type="entry name" value="GSH_synth_ATP"/>
    <property type="match status" value="1"/>
</dbReference>
<proteinExistence type="predicted"/>
<feature type="signal peptide" evidence="1">
    <location>
        <begin position="1"/>
        <end position="20"/>
    </location>
</feature>
<sequence>MRSIGLIALAWFCALQSTRTEVIIAKQLHWHCNECSGSNEYTLLSVILDIPFLIKSHAKVVETDEFTKKLVDILIAVQKEGIRQKITLLTQRSDYMCHVEGDKELQLKQIEVNNIAVSMGGLAQRASLLHRRIMHKCGGYDHKPLRPIFQPTIPLRL</sequence>
<dbReference type="WBParaSite" id="jg4170">
    <property type="protein sequence ID" value="jg4170"/>
    <property type="gene ID" value="jg4170"/>
</dbReference>
<dbReference type="SUPFAM" id="SSF56059">
    <property type="entry name" value="Glutathione synthetase ATP-binding domain-like"/>
    <property type="match status" value="1"/>
</dbReference>
<keyword evidence="2" id="KW-1185">Reference proteome</keyword>
<evidence type="ECO:0000256" key="1">
    <source>
        <dbReference type="SAM" id="SignalP"/>
    </source>
</evidence>
<dbReference type="InterPro" id="IPR005615">
    <property type="entry name" value="Glutathione_synthase"/>
</dbReference>
<dbReference type="GO" id="GO:0004363">
    <property type="term" value="F:glutathione synthase activity"/>
    <property type="evidence" value="ECO:0007669"/>
    <property type="project" value="InterPro"/>
</dbReference>
<dbReference type="Gene3D" id="3.30.470.20">
    <property type="entry name" value="ATP-grasp fold, B domain"/>
    <property type="match status" value="1"/>
</dbReference>
<name>A0A915EAS3_9BILA</name>
<organism evidence="2 3">
    <name type="scientific">Ditylenchus dipsaci</name>
    <dbReference type="NCBI Taxonomy" id="166011"/>
    <lineage>
        <taxon>Eukaryota</taxon>
        <taxon>Metazoa</taxon>
        <taxon>Ecdysozoa</taxon>
        <taxon>Nematoda</taxon>
        <taxon>Chromadorea</taxon>
        <taxon>Rhabditida</taxon>
        <taxon>Tylenchina</taxon>
        <taxon>Tylenchomorpha</taxon>
        <taxon>Sphaerularioidea</taxon>
        <taxon>Anguinidae</taxon>
        <taxon>Anguininae</taxon>
        <taxon>Ditylenchus</taxon>
    </lineage>
</organism>
<dbReference type="PANTHER" id="PTHR11130:SF0">
    <property type="entry name" value="GLUTATHIONE SYNTHETASE"/>
    <property type="match status" value="1"/>
</dbReference>
<feature type="chain" id="PRO_5038092304" evidence="1">
    <location>
        <begin position="21"/>
        <end position="157"/>
    </location>
</feature>
<dbReference type="GO" id="GO:0005829">
    <property type="term" value="C:cytosol"/>
    <property type="evidence" value="ECO:0007669"/>
    <property type="project" value="TreeGrafter"/>
</dbReference>
<dbReference type="PANTHER" id="PTHR11130">
    <property type="entry name" value="GLUTATHIONE SYNTHETASE"/>
    <property type="match status" value="1"/>
</dbReference>
<reference evidence="3" key="1">
    <citation type="submission" date="2022-11" db="UniProtKB">
        <authorList>
            <consortium name="WormBaseParasite"/>
        </authorList>
    </citation>
    <scope>IDENTIFICATION</scope>
</reference>
<dbReference type="Proteomes" id="UP000887574">
    <property type="component" value="Unplaced"/>
</dbReference>
<protein>
    <submittedName>
        <fullName evidence="3">Glutathione synthetase</fullName>
    </submittedName>
</protein>
<dbReference type="GO" id="GO:0005524">
    <property type="term" value="F:ATP binding"/>
    <property type="evidence" value="ECO:0007669"/>
    <property type="project" value="InterPro"/>
</dbReference>
<evidence type="ECO:0000313" key="3">
    <source>
        <dbReference type="WBParaSite" id="jg4170"/>
    </source>
</evidence>
<keyword evidence="1" id="KW-0732">Signal</keyword>